<reference evidence="2 3" key="1">
    <citation type="submission" date="2020-07" db="EMBL/GenBank/DDBJ databases">
        <title>Genomic Encyclopedia of Type Strains, Phase IV (KMG-V): Genome sequencing to study the core and pangenomes of soil and plant-associated prokaryotes.</title>
        <authorList>
            <person name="Whitman W."/>
        </authorList>
    </citation>
    <scope>NUCLEOTIDE SEQUENCE [LARGE SCALE GENOMIC DNA]</scope>
    <source>
        <strain evidence="2 3">M8UP30</strain>
    </source>
</reference>
<proteinExistence type="predicted"/>
<accession>A0A7Y9TB60</accession>
<gene>
    <name evidence="2" type="ORF">HDF12_003229</name>
</gene>
<dbReference type="AlphaFoldDB" id="A0A7Y9TB60"/>
<evidence type="ECO:0000313" key="2">
    <source>
        <dbReference type="EMBL" id="NYF52830.1"/>
    </source>
</evidence>
<evidence type="ECO:0000313" key="3">
    <source>
        <dbReference type="Proteomes" id="UP000534186"/>
    </source>
</evidence>
<protein>
    <recommendedName>
        <fullName evidence="4">DUF4760 domain-containing protein</fullName>
    </recommendedName>
</protein>
<dbReference type="Proteomes" id="UP000534186">
    <property type="component" value="Unassembled WGS sequence"/>
</dbReference>
<sequence length="216" mass="25442">MDASKEAGGHLVVNWEAVQAVATVALVVTSAGAISYAGLQLRHERDYRAVENLEKQLSFFLSEKFVAVRRRLAESRLDETGLKSWTVEEPPVSAFEVLDFYEHLSLLVKKGHLDVYDVWHTFYEWAQPVYVDMQPLIESEESAYTEHYRDLQRMMRQMDEIQMDKMQTQKGEHWALWTPERIIEHYQYELKTSGRPRRIRRRHQTQVTATRLRDDA</sequence>
<organism evidence="2 3">
    <name type="scientific">Tunturiibacter lichenicola</name>
    <dbReference type="NCBI Taxonomy" id="2051959"/>
    <lineage>
        <taxon>Bacteria</taxon>
        <taxon>Pseudomonadati</taxon>
        <taxon>Acidobacteriota</taxon>
        <taxon>Terriglobia</taxon>
        <taxon>Terriglobales</taxon>
        <taxon>Acidobacteriaceae</taxon>
        <taxon>Tunturiibacter</taxon>
    </lineage>
</organism>
<evidence type="ECO:0008006" key="4">
    <source>
        <dbReference type="Google" id="ProtNLM"/>
    </source>
</evidence>
<comment type="caution">
    <text evidence="2">The sequence shown here is derived from an EMBL/GenBank/DDBJ whole genome shotgun (WGS) entry which is preliminary data.</text>
</comment>
<name>A0A7Y9TB60_9BACT</name>
<dbReference type="EMBL" id="JACCCV010000002">
    <property type="protein sequence ID" value="NYF52830.1"/>
    <property type="molecule type" value="Genomic_DNA"/>
</dbReference>
<evidence type="ECO:0000256" key="1">
    <source>
        <dbReference type="SAM" id="Phobius"/>
    </source>
</evidence>
<keyword evidence="1" id="KW-1133">Transmembrane helix</keyword>
<keyword evidence="1" id="KW-0472">Membrane</keyword>
<keyword evidence="1" id="KW-0812">Transmembrane</keyword>
<feature type="transmembrane region" description="Helical" evidence="1">
    <location>
        <begin position="20"/>
        <end position="39"/>
    </location>
</feature>